<gene>
    <name evidence="6" type="ORF">VE26_03165</name>
</gene>
<dbReference type="PATRIC" id="fig|429727.3.peg.660"/>
<dbReference type="RefSeq" id="WP_046103734.1">
    <property type="nucleotide sequence ID" value="NZ_JZEY01000054.1"/>
</dbReference>
<proteinExistence type="inferred from homology"/>
<dbReference type="EMBL" id="JZEY01000054">
    <property type="protein sequence ID" value="KKB09044.1"/>
    <property type="molecule type" value="Genomic_DNA"/>
</dbReference>
<evidence type="ECO:0000256" key="4">
    <source>
        <dbReference type="ARBA" id="ARBA00022807"/>
    </source>
</evidence>
<dbReference type="GO" id="GO:0008234">
    <property type="term" value="F:cysteine-type peptidase activity"/>
    <property type="evidence" value="ECO:0007669"/>
    <property type="project" value="UniProtKB-KW"/>
</dbReference>
<dbReference type="Pfam" id="PF00877">
    <property type="entry name" value="NLPC_P60"/>
    <property type="match status" value="1"/>
</dbReference>
<evidence type="ECO:0000259" key="5">
    <source>
        <dbReference type="PROSITE" id="PS51935"/>
    </source>
</evidence>
<evidence type="ECO:0000256" key="2">
    <source>
        <dbReference type="ARBA" id="ARBA00022670"/>
    </source>
</evidence>
<keyword evidence="3" id="KW-0378">Hydrolase</keyword>
<dbReference type="InterPro" id="IPR038765">
    <property type="entry name" value="Papain-like_cys_pep_sf"/>
</dbReference>
<organism evidence="6 7">
    <name type="scientific">Devosia chinhatensis</name>
    <dbReference type="NCBI Taxonomy" id="429727"/>
    <lineage>
        <taxon>Bacteria</taxon>
        <taxon>Pseudomonadati</taxon>
        <taxon>Pseudomonadota</taxon>
        <taxon>Alphaproteobacteria</taxon>
        <taxon>Hyphomicrobiales</taxon>
        <taxon>Devosiaceae</taxon>
        <taxon>Devosia</taxon>
    </lineage>
</organism>
<keyword evidence="4" id="KW-0788">Thiol protease</keyword>
<comment type="similarity">
    <text evidence="1">Belongs to the peptidase C40 family.</text>
</comment>
<evidence type="ECO:0000313" key="6">
    <source>
        <dbReference type="EMBL" id="KKB09044.1"/>
    </source>
</evidence>
<feature type="domain" description="NlpC/P60" evidence="5">
    <location>
        <begin position="1"/>
        <end position="138"/>
    </location>
</feature>
<evidence type="ECO:0000256" key="1">
    <source>
        <dbReference type="ARBA" id="ARBA00007074"/>
    </source>
</evidence>
<dbReference type="PROSITE" id="PS51935">
    <property type="entry name" value="NLPC_P60"/>
    <property type="match status" value="1"/>
</dbReference>
<keyword evidence="7" id="KW-1185">Reference proteome</keyword>
<dbReference type="InterPro" id="IPR000064">
    <property type="entry name" value="NLP_P60_dom"/>
</dbReference>
<comment type="caution">
    <text evidence="6">The sequence shown here is derived from an EMBL/GenBank/DDBJ whole genome shotgun (WGS) entry which is preliminary data.</text>
</comment>
<dbReference type="InterPro" id="IPR011929">
    <property type="entry name" value="Phage_pept_NlpC/P60"/>
</dbReference>
<reference evidence="6 7" key="1">
    <citation type="submission" date="2015-03" db="EMBL/GenBank/DDBJ databases">
        <authorList>
            <person name="Hassan Y."/>
            <person name="Lepp D."/>
            <person name="Li X.-Z."/>
            <person name="Zhou T."/>
        </authorList>
    </citation>
    <scope>NUCLEOTIDE SEQUENCE [LARGE SCALE GENOMIC DNA]</scope>
    <source>
        <strain evidence="6 7">IPL18</strain>
    </source>
</reference>
<keyword evidence="2" id="KW-0645">Protease</keyword>
<name>A0A0F5FJJ6_9HYPH</name>
<protein>
    <recommendedName>
        <fullName evidence="5">NlpC/P60 domain-containing protein</fullName>
    </recommendedName>
</protein>
<sequence length="139" mass="15240">MSGQEVVSAARLWLGTPYRHRASTLGAGCDCLGLLRGVWRMLYGSEPVAVPAYRADWRDPEHDGALERAAATFLRAETGPPTAGQVVLFRLGGQARARHCGILLGPERFIHAQEHLGVVEANLTTGWAKRMSGRYRFPD</sequence>
<dbReference type="SUPFAM" id="SSF54001">
    <property type="entry name" value="Cysteine proteinases"/>
    <property type="match status" value="1"/>
</dbReference>
<evidence type="ECO:0000256" key="3">
    <source>
        <dbReference type="ARBA" id="ARBA00022801"/>
    </source>
</evidence>
<dbReference type="NCBIfam" id="TIGR02219">
    <property type="entry name" value="phage_NlpC_fam"/>
    <property type="match status" value="1"/>
</dbReference>
<dbReference type="Gene3D" id="3.90.1720.10">
    <property type="entry name" value="endopeptidase domain like (from Nostoc punctiforme)"/>
    <property type="match status" value="1"/>
</dbReference>
<dbReference type="GO" id="GO:0006508">
    <property type="term" value="P:proteolysis"/>
    <property type="evidence" value="ECO:0007669"/>
    <property type="project" value="UniProtKB-KW"/>
</dbReference>
<dbReference type="Proteomes" id="UP000033649">
    <property type="component" value="Unassembled WGS sequence"/>
</dbReference>
<evidence type="ECO:0000313" key="7">
    <source>
        <dbReference type="Proteomes" id="UP000033649"/>
    </source>
</evidence>
<accession>A0A0F5FJJ6</accession>
<dbReference type="STRING" id="429727.VE26_03165"/>
<dbReference type="AlphaFoldDB" id="A0A0F5FJJ6"/>
<dbReference type="OrthoDB" id="6058745at2"/>